<dbReference type="PANTHER" id="PTHR30151:SF0">
    <property type="entry name" value="ABC TRANSPORTER PERMEASE PROTEIN MJ0413-RELATED"/>
    <property type="match status" value="1"/>
</dbReference>
<keyword evidence="4 7" id="KW-0812">Transmembrane</keyword>
<name>A0A1G2K8Q2_9BACT</name>
<dbReference type="GO" id="GO:0055085">
    <property type="term" value="P:transmembrane transport"/>
    <property type="evidence" value="ECO:0007669"/>
    <property type="project" value="InterPro"/>
</dbReference>
<feature type="transmembrane region" description="Helical" evidence="7">
    <location>
        <begin position="16"/>
        <end position="34"/>
    </location>
</feature>
<keyword evidence="6 7" id="KW-0472">Membrane</keyword>
<evidence type="ECO:0000256" key="1">
    <source>
        <dbReference type="ARBA" id="ARBA00004651"/>
    </source>
</evidence>
<feature type="transmembrane region" description="Helical" evidence="7">
    <location>
        <begin position="219"/>
        <end position="239"/>
    </location>
</feature>
<dbReference type="InterPro" id="IPR035906">
    <property type="entry name" value="MetI-like_sf"/>
</dbReference>
<comment type="similarity">
    <text evidence="7">Belongs to the binding-protein-dependent transport system permease family.</text>
</comment>
<keyword evidence="5 7" id="KW-1133">Transmembrane helix</keyword>
<feature type="transmembrane region" description="Helical" evidence="7">
    <location>
        <begin position="96"/>
        <end position="116"/>
    </location>
</feature>
<evidence type="ECO:0000256" key="2">
    <source>
        <dbReference type="ARBA" id="ARBA00022448"/>
    </source>
</evidence>
<evidence type="ECO:0000256" key="7">
    <source>
        <dbReference type="RuleBase" id="RU363032"/>
    </source>
</evidence>
<dbReference type="SUPFAM" id="SSF161098">
    <property type="entry name" value="MetI-like"/>
    <property type="match status" value="1"/>
</dbReference>
<dbReference type="AlphaFoldDB" id="A0A1G2K8Q2"/>
<dbReference type="PANTHER" id="PTHR30151">
    <property type="entry name" value="ALKANE SULFONATE ABC TRANSPORTER-RELATED, MEMBRANE SUBUNIT"/>
    <property type="match status" value="1"/>
</dbReference>
<feature type="transmembrane region" description="Helical" evidence="7">
    <location>
        <begin position="251"/>
        <end position="269"/>
    </location>
</feature>
<accession>A0A1G2K8Q2</accession>
<dbReference type="InterPro" id="IPR000515">
    <property type="entry name" value="MetI-like"/>
</dbReference>
<comment type="subcellular location">
    <subcellularLocation>
        <location evidence="1 7">Cell membrane</location>
        <topology evidence="1 7">Multi-pass membrane protein</topology>
    </subcellularLocation>
</comment>
<evidence type="ECO:0000256" key="5">
    <source>
        <dbReference type="ARBA" id="ARBA00022989"/>
    </source>
</evidence>
<dbReference type="Proteomes" id="UP000177152">
    <property type="component" value="Unassembled WGS sequence"/>
</dbReference>
<protein>
    <recommendedName>
        <fullName evidence="8">ABC transmembrane type-1 domain-containing protein</fullName>
    </recommendedName>
</protein>
<dbReference type="Pfam" id="PF00528">
    <property type="entry name" value="BPD_transp_1"/>
    <property type="match status" value="1"/>
</dbReference>
<keyword evidence="2 7" id="KW-0813">Transport</keyword>
<proteinExistence type="inferred from homology"/>
<dbReference type="EMBL" id="MHQC01000021">
    <property type="protein sequence ID" value="OGZ94931.1"/>
    <property type="molecule type" value="Genomic_DNA"/>
</dbReference>
<evidence type="ECO:0000313" key="9">
    <source>
        <dbReference type="EMBL" id="OGZ94931.1"/>
    </source>
</evidence>
<evidence type="ECO:0000256" key="6">
    <source>
        <dbReference type="ARBA" id="ARBA00023136"/>
    </source>
</evidence>
<comment type="caution">
    <text evidence="9">The sequence shown here is derived from an EMBL/GenBank/DDBJ whole genome shotgun (WGS) entry which is preliminary data.</text>
</comment>
<dbReference type="GO" id="GO:0005886">
    <property type="term" value="C:plasma membrane"/>
    <property type="evidence" value="ECO:0007669"/>
    <property type="project" value="UniProtKB-SubCell"/>
</dbReference>
<keyword evidence="3" id="KW-1003">Cell membrane</keyword>
<sequence length="285" mass="31963">MRKTPRFFGLHAEPRFALALALLPFAILISFYLYSSYERLKENPSDKLLPSANQMANAAVKMATVEDPTTEGITVFGHTFPTPYLLGDTLASFKRFYIGVIAYSLLGLILGLNMGVFPGLRTLLLPFVVALSNVPPITIFPILLIAFGADDFSKIVIIFLAGFFTITRDIYLAVEKMPKEQITKALTLGASQLQVVYRIVLPQIKPRFFESLRLSLPSAWVYLITAEYISAAQGLGYRISLMRRTLGMDVIIPYVILITLLAVSADWALKSFIAWRYSWYGKKEE</sequence>
<evidence type="ECO:0000256" key="4">
    <source>
        <dbReference type="ARBA" id="ARBA00022692"/>
    </source>
</evidence>
<organism evidence="9 10">
    <name type="scientific">Candidatus Sungbacteria bacterium RIFCSPHIGHO2_01_FULL_47_32</name>
    <dbReference type="NCBI Taxonomy" id="1802264"/>
    <lineage>
        <taxon>Bacteria</taxon>
        <taxon>Candidatus Sungiibacteriota</taxon>
    </lineage>
</organism>
<evidence type="ECO:0000313" key="10">
    <source>
        <dbReference type="Proteomes" id="UP000177152"/>
    </source>
</evidence>
<feature type="transmembrane region" description="Helical" evidence="7">
    <location>
        <begin position="123"/>
        <end position="149"/>
    </location>
</feature>
<evidence type="ECO:0000256" key="3">
    <source>
        <dbReference type="ARBA" id="ARBA00022475"/>
    </source>
</evidence>
<feature type="domain" description="ABC transmembrane type-1" evidence="8">
    <location>
        <begin position="93"/>
        <end position="269"/>
    </location>
</feature>
<dbReference type="Gene3D" id="1.10.3720.10">
    <property type="entry name" value="MetI-like"/>
    <property type="match status" value="1"/>
</dbReference>
<dbReference type="CDD" id="cd06261">
    <property type="entry name" value="TM_PBP2"/>
    <property type="match status" value="1"/>
</dbReference>
<dbReference type="PROSITE" id="PS50928">
    <property type="entry name" value="ABC_TM1"/>
    <property type="match status" value="1"/>
</dbReference>
<gene>
    <name evidence="9" type="ORF">A2633_03250</name>
</gene>
<feature type="transmembrane region" description="Helical" evidence="7">
    <location>
        <begin position="155"/>
        <end position="174"/>
    </location>
</feature>
<reference evidence="9 10" key="1">
    <citation type="journal article" date="2016" name="Nat. Commun.">
        <title>Thousands of microbial genomes shed light on interconnected biogeochemical processes in an aquifer system.</title>
        <authorList>
            <person name="Anantharaman K."/>
            <person name="Brown C.T."/>
            <person name="Hug L.A."/>
            <person name="Sharon I."/>
            <person name="Castelle C.J."/>
            <person name="Probst A.J."/>
            <person name="Thomas B.C."/>
            <person name="Singh A."/>
            <person name="Wilkins M.J."/>
            <person name="Karaoz U."/>
            <person name="Brodie E.L."/>
            <person name="Williams K.H."/>
            <person name="Hubbard S.S."/>
            <person name="Banfield J.F."/>
        </authorList>
    </citation>
    <scope>NUCLEOTIDE SEQUENCE [LARGE SCALE GENOMIC DNA]</scope>
</reference>
<evidence type="ECO:0000259" key="8">
    <source>
        <dbReference type="PROSITE" id="PS50928"/>
    </source>
</evidence>